<dbReference type="InterPro" id="IPR003660">
    <property type="entry name" value="HAMP_dom"/>
</dbReference>
<sequence length="583" mass="63032">MKLLERMKIVQKIPALAIASALVVGVAVGTVSIWVGANVITATETEKLDAAAEGRKHELAEYLHEIQADLGLTAKHPFTVEAVKSFSAAYEELGPDVTKTLQDAYIENNPNPLGEKHLLDAAKGDNSYNVAHATYHPLFRDQLNARGYYDIFLFNTNGDLVYTVFKELDYATNFQSDGDQWADTDLGNAFRAASGLNAGQSQFFDFKPYAPSYDAPAAFISQPIFDGKERVGVLAFQMPIDRINAVMDGKAGLGTTGETLLIGADRLLRNDSSHTEDNDILKASYDSAALAKVFDGEVAHGEEASYRGMNSLFAAMPLSFGGADFAVVALQGKDEALSAIGFMTWVMTAVGTLVALVVALGAWAFSRTITGPMAKISETMGRISQNELELEVENTERTDEVGDMARAVKIFRDNAQKIAALDAEERERAARLAARNEAMQALQDSMGQVVGAAAGGDFSQRIELDLQDDGLRKIANNVNGLVENVDRGLKETGEVMAALANTNLTKRMEGDYQGAFLQLKNDTNRVGDRLTEVVKQLRTTSRALKTATSEILSGANDLSERTTRQAATIEETSAAMEQLANTV</sequence>
<dbReference type="EMBL" id="JAKGTI010000005">
    <property type="protein sequence ID" value="MCF4100027.1"/>
    <property type="molecule type" value="Genomic_DNA"/>
</dbReference>
<evidence type="ECO:0000313" key="6">
    <source>
        <dbReference type="Proteomes" id="UP001201217"/>
    </source>
</evidence>
<evidence type="ECO:0000256" key="1">
    <source>
        <dbReference type="ARBA" id="ARBA00022481"/>
    </source>
</evidence>
<comment type="caution">
    <text evidence="5">The sequence shown here is derived from an EMBL/GenBank/DDBJ whole genome shotgun (WGS) entry which is preliminary data.</text>
</comment>
<dbReference type="PANTHER" id="PTHR43531">
    <property type="entry name" value="PROTEIN ICFG"/>
    <property type="match status" value="1"/>
</dbReference>
<gene>
    <name evidence="5" type="ORF">L1I42_16135</name>
</gene>
<feature type="non-terminal residue" evidence="5">
    <location>
        <position position="583"/>
    </location>
</feature>
<keyword evidence="3" id="KW-0812">Transmembrane</keyword>
<comment type="similarity">
    <text evidence="2">Belongs to the methyl-accepting chemotaxis (MCP) protein family.</text>
</comment>
<evidence type="ECO:0000256" key="3">
    <source>
        <dbReference type="SAM" id="Phobius"/>
    </source>
</evidence>
<feature type="domain" description="HAMP" evidence="4">
    <location>
        <begin position="367"/>
        <end position="420"/>
    </location>
</feature>
<dbReference type="Pfam" id="PF00672">
    <property type="entry name" value="HAMP"/>
    <property type="match status" value="1"/>
</dbReference>
<evidence type="ECO:0000256" key="2">
    <source>
        <dbReference type="ARBA" id="ARBA00029447"/>
    </source>
</evidence>
<feature type="domain" description="HAMP" evidence="4">
    <location>
        <begin position="483"/>
        <end position="535"/>
    </location>
</feature>
<keyword evidence="3" id="KW-0472">Membrane</keyword>
<dbReference type="SMART" id="SM00304">
    <property type="entry name" value="HAMP"/>
    <property type="match status" value="2"/>
</dbReference>
<accession>A0ABS9ECT1</accession>
<evidence type="ECO:0000259" key="4">
    <source>
        <dbReference type="PROSITE" id="PS50885"/>
    </source>
</evidence>
<feature type="transmembrane region" description="Helical" evidence="3">
    <location>
        <begin position="342"/>
        <end position="365"/>
    </location>
</feature>
<dbReference type="SUPFAM" id="SSF158472">
    <property type="entry name" value="HAMP domain-like"/>
    <property type="match status" value="1"/>
</dbReference>
<keyword evidence="6" id="KW-1185">Reference proteome</keyword>
<keyword evidence="1" id="KW-0488">Methylation</keyword>
<protein>
    <submittedName>
        <fullName evidence="5">HAMP domain-containing protein</fullName>
    </submittedName>
</protein>
<reference evidence="5 6" key="1">
    <citation type="submission" date="2022-01" db="EMBL/GenBank/DDBJ databases">
        <title>Maritalea mediterranea sp. nov., isolated from marine plastic residues from the Malva-rosa beach (Valencia, Spain).</title>
        <authorList>
            <person name="Vidal-Verdu A."/>
            <person name="Molina-Menor E."/>
            <person name="Pascual J."/>
            <person name="Pereto J."/>
            <person name="Porcar M."/>
        </authorList>
    </citation>
    <scope>NUCLEOTIDE SEQUENCE [LARGE SCALE GENOMIC DNA]</scope>
    <source>
        <strain evidence="5 6">P4.10X</strain>
    </source>
</reference>
<dbReference type="CDD" id="cd06225">
    <property type="entry name" value="HAMP"/>
    <property type="match status" value="1"/>
</dbReference>
<proteinExistence type="inferred from homology"/>
<dbReference type="Gene3D" id="6.10.340.10">
    <property type="match status" value="1"/>
</dbReference>
<dbReference type="Pfam" id="PF18947">
    <property type="entry name" value="HAMP_2"/>
    <property type="match status" value="1"/>
</dbReference>
<dbReference type="Gene3D" id="1.10.287.950">
    <property type="entry name" value="Methyl-accepting chemotaxis protein"/>
    <property type="match status" value="1"/>
</dbReference>
<dbReference type="Proteomes" id="UP001201217">
    <property type="component" value="Unassembled WGS sequence"/>
</dbReference>
<keyword evidence="3" id="KW-1133">Transmembrane helix</keyword>
<evidence type="ECO:0000313" key="5">
    <source>
        <dbReference type="EMBL" id="MCF4100027.1"/>
    </source>
</evidence>
<dbReference type="PROSITE" id="PS50885">
    <property type="entry name" value="HAMP"/>
    <property type="match status" value="2"/>
</dbReference>
<dbReference type="InterPro" id="IPR051310">
    <property type="entry name" value="MCP_chemotaxis"/>
</dbReference>
<dbReference type="PANTHER" id="PTHR43531:SF14">
    <property type="entry name" value="METHYL-ACCEPTING CHEMOTAXIS PROTEIN I-RELATED"/>
    <property type="match status" value="1"/>
</dbReference>
<name>A0ABS9ECT1_9HYPH</name>
<dbReference type="RefSeq" id="WP_236115775.1">
    <property type="nucleotide sequence ID" value="NZ_JAKGTI010000005.1"/>
</dbReference>
<organism evidence="5 6">
    <name type="scientific">Maritalea mediterranea</name>
    <dbReference type="NCBI Taxonomy" id="2909667"/>
    <lineage>
        <taxon>Bacteria</taxon>
        <taxon>Pseudomonadati</taxon>
        <taxon>Pseudomonadota</taxon>
        <taxon>Alphaproteobacteria</taxon>
        <taxon>Hyphomicrobiales</taxon>
        <taxon>Devosiaceae</taxon>
        <taxon>Maritalea</taxon>
    </lineage>
</organism>